<dbReference type="InParanoid" id="A0A067M6J8"/>
<feature type="compositionally biased region" description="Basic and acidic residues" evidence="5">
    <location>
        <begin position="34"/>
        <end position="45"/>
    </location>
</feature>
<dbReference type="GO" id="GO:0008270">
    <property type="term" value="F:zinc ion binding"/>
    <property type="evidence" value="ECO:0007669"/>
    <property type="project" value="UniProtKB-KW"/>
</dbReference>
<keyword evidence="3" id="KW-0862">Zinc</keyword>
<dbReference type="OrthoDB" id="341421at2759"/>
<keyword evidence="1" id="KW-0479">Metal-binding</keyword>
<dbReference type="InterPro" id="IPR002893">
    <property type="entry name" value="Znf_MYND"/>
</dbReference>
<dbReference type="AlphaFoldDB" id="A0A067M6J8"/>
<protein>
    <recommendedName>
        <fullName evidence="6">MYND-type domain-containing protein</fullName>
    </recommendedName>
</protein>
<dbReference type="EMBL" id="KL198106">
    <property type="protein sequence ID" value="KDQ07502.1"/>
    <property type="molecule type" value="Genomic_DNA"/>
</dbReference>
<proteinExistence type="predicted"/>
<evidence type="ECO:0000256" key="3">
    <source>
        <dbReference type="ARBA" id="ARBA00022833"/>
    </source>
</evidence>
<feature type="domain" description="MYND-type" evidence="6">
    <location>
        <begin position="54"/>
        <end position="95"/>
    </location>
</feature>
<evidence type="ECO:0000259" key="6">
    <source>
        <dbReference type="PROSITE" id="PS50865"/>
    </source>
</evidence>
<organism evidence="7 8">
    <name type="scientific">Botryobasidium botryosum (strain FD-172 SS1)</name>
    <dbReference type="NCBI Taxonomy" id="930990"/>
    <lineage>
        <taxon>Eukaryota</taxon>
        <taxon>Fungi</taxon>
        <taxon>Dikarya</taxon>
        <taxon>Basidiomycota</taxon>
        <taxon>Agaricomycotina</taxon>
        <taxon>Agaricomycetes</taxon>
        <taxon>Cantharellales</taxon>
        <taxon>Botryobasidiaceae</taxon>
        <taxon>Botryobasidium</taxon>
    </lineage>
</organism>
<sequence length="253" mass="28396">MSKPNECPHQTGPDPSVKDGDIVCSCQIPPAPLADRRHPESDPSRRGQKNYAQCQFCFKSKLDGVTLKKCSSCHLDEYCSRECQKNAWPRHKALCKRNTTAQQIGKGIPFSEGMWPFFRKHRPTIANCALAALDLVADRTRYLRFVLVIELYPRPESRRVETSFYVADAKVIPVEELDVEAQGMIKPTLFENEEACSMGTALVLLRGNFAHGDTVSSMTGIAFNIYSLLGLVQRPGPPWKEVLKRMLNEGIVL</sequence>
<keyword evidence="2 4" id="KW-0863">Zinc-finger</keyword>
<evidence type="ECO:0000256" key="5">
    <source>
        <dbReference type="SAM" id="MobiDB-lite"/>
    </source>
</evidence>
<feature type="region of interest" description="Disordered" evidence="5">
    <location>
        <begin position="28"/>
        <end position="47"/>
    </location>
</feature>
<dbReference type="PROSITE" id="PS50865">
    <property type="entry name" value="ZF_MYND_2"/>
    <property type="match status" value="1"/>
</dbReference>
<accession>A0A067M6J8</accession>
<feature type="region of interest" description="Disordered" evidence="5">
    <location>
        <begin position="1"/>
        <end position="22"/>
    </location>
</feature>
<evidence type="ECO:0000256" key="2">
    <source>
        <dbReference type="ARBA" id="ARBA00022771"/>
    </source>
</evidence>
<gene>
    <name evidence="7" type="ORF">BOTBODRAFT_180681</name>
</gene>
<dbReference type="Gene3D" id="6.10.140.2220">
    <property type="match status" value="1"/>
</dbReference>
<evidence type="ECO:0000256" key="1">
    <source>
        <dbReference type="ARBA" id="ARBA00022723"/>
    </source>
</evidence>
<evidence type="ECO:0000256" key="4">
    <source>
        <dbReference type="PROSITE-ProRule" id="PRU00134"/>
    </source>
</evidence>
<reference evidence="8" key="1">
    <citation type="journal article" date="2014" name="Proc. Natl. Acad. Sci. U.S.A.">
        <title>Extensive sampling of basidiomycete genomes demonstrates inadequacy of the white-rot/brown-rot paradigm for wood decay fungi.</title>
        <authorList>
            <person name="Riley R."/>
            <person name="Salamov A.A."/>
            <person name="Brown D.W."/>
            <person name="Nagy L.G."/>
            <person name="Floudas D."/>
            <person name="Held B.W."/>
            <person name="Levasseur A."/>
            <person name="Lombard V."/>
            <person name="Morin E."/>
            <person name="Otillar R."/>
            <person name="Lindquist E.A."/>
            <person name="Sun H."/>
            <person name="LaButti K.M."/>
            <person name="Schmutz J."/>
            <person name="Jabbour D."/>
            <person name="Luo H."/>
            <person name="Baker S.E."/>
            <person name="Pisabarro A.G."/>
            <person name="Walton J.D."/>
            <person name="Blanchette R.A."/>
            <person name="Henrissat B."/>
            <person name="Martin F."/>
            <person name="Cullen D."/>
            <person name="Hibbett D.S."/>
            <person name="Grigoriev I.V."/>
        </authorList>
    </citation>
    <scope>NUCLEOTIDE SEQUENCE [LARGE SCALE GENOMIC DNA]</scope>
    <source>
        <strain evidence="8">FD-172 SS1</strain>
    </source>
</reference>
<dbReference type="PROSITE" id="PS01360">
    <property type="entry name" value="ZF_MYND_1"/>
    <property type="match status" value="1"/>
</dbReference>
<evidence type="ECO:0000313" key="8">
    <source>
        <dbReference type="Proteomes" id="UP000027195"/>
    </source>
</evidence>
<dbReference type="HOGENOM" id="CLU_094262_2_0_1"/>
<dbReference type="SUPFAM" id="SSF144232">
    <property type="entry name" value="HIT/MYND zinc finger-like"/>
    <property type="match status" value="1"/>
</dbReference>
<dbReference type="STRING" id="930990.A0A067M6J8"/>
<dbReference type="Proteomes" id="UP000027195">
    <property type="component" value="Unassembled WGS sequence"/>
</dbReference>
<keyword evidence="8" id="KW-1185">Reference proteome</keyword>
<name>A0A067M6J8_BOTB1</name>
<dbReference type="Pfam" id="PF01753">
    <property type="entry name" value="zf-MYND"/>
    <property type="match status" value="1"/>
</dbReference>
<evidence type="ECO:0000313" key="7">
    <source>
        <dbReference type="EMBL" id="KDQ07502.1"/>
    </source>
</evidence>